<dbReference type="GO" id="GO:0016887">
    <property type="term" value="F:ATP hydrolysis activity"/>
    <property type="evidence" value="ECO:0007669"/>
    <property type="project" value="InterPro"/>
</dbReference>
<reference evidence="13 14" key="1">
    <citation type="journal article" date="2016" name="PLoS Pathog.">
        <title>Biosynthesis of antibiotic leucinostatins in bio-control fungus Purpureocillium lilacinum and their inhibition on phytophthora revealed by genome mining.</title>
        <authorList>
            <person name="Wang G."/>
            <person name="Liu Z."/>
            <person name="Lin R."/>
            <person name="Li E."/>
            <person name="Mao Z."/>
            <person name="Ling J."/>
            <person name="Yang Y."/>
            <person name="Yin W.B."/>
            <person name="Xie B."/>
        </authorList>
    </citation>
    <scope>NUCLEOTIDE SEQUENCE [LARGE SCALE GENOMIC DNA]</scope>
    <source>
        <strain evidence="13">170</strain>
    </source>
</reference>
<organism evidence="13 14">
    <name type="scientific">Pochonia chlamydosporia 170</name>
    <dbReference type="NCBI Taxonomy" id="1380566"/>
    <lineage>
        <taxon>Eukaryota</taxon>
        <taxon>Fungi</taxon>
        <taxon>Dikarya</taxon>
        <taxon>Ascomycota</taxon>
        <taxon>Pezizomycotina</taxon>
        <taxon>Sordariomycetes</taxon>
        <taxon>Hypocreomycetidae</taxon>
        <taxon>Hypocreales</taxon>
        <taxon>Clavicipitaceae</taxon>
        <taxon>Pochonia</taxon>
    </lineage>
</organism>
<dbReference type="SUPFAM" id="SSF52540">
    <property type="entry name" value="P-loop containing nucleoside triphosphate hydrolases"/>
    <property type="match status" value="2"/>
</dbReference>
<evidence type="ECO:0000313" key="13">
    <source>
        <dbReference type="EMBL" id="OAQ61133.1"/>
    </source>
</evidence>
<feature type="domain" description="ABC transmembrane type-1" evidence="12">
    <location>
        <begin position="71"/>
        <end position="364"/>
    </location>
</feature>
<dbReference type="Proteomes" id="UP000078397">
    <property type="component" value="Unassembled WGS sequence"/>
</dbReference>
<evidence type="ECO:0000256" key="1">
    <source>
        <dbReference type="ARBA" id="ARBA00004141"/>
    </source>
</evidence>
<feature type="compositionally biased region" description="Low complexity" evidence="9">
    <location>
        <begin position="666"/>
        <end position="683"/>
    </location>
</feature>
<dbReference type="RefSeq" id="XP_018138942.1">
    <property type="nucleotide sequence ID" value="XM_018281842.1"/>
</dbReference>
<dbReference type="OrthoDB" id="6500128at2759"/>
<dbReference type="PROSITE" id="PS00211">
    <property type="entry name" value="ABC_TRANSPORTER_1"/>
    <property type="match status" value="2"/>
</dbReference>
<evidence type="ECO:0000256" key="9">
    <source>
        <dbReference type="SAM" id="MobiDB-lite"/>
    </source>
</evidence>
<feature type="transmembrane region" description="Helical" evidence="10">
    <location>
        <begin position="220"/>
        <end position="241"/>
    </location>
</feature>
<evidence type="ECO:0000256" key="7">
    <source>
        <dbReference type="ARBA" id="ARBA00022989"/>
    </source>
</evidence>
<dbReference type="EMBL" id="LSBJ02000001">
    <property type="protein sequence ID" value="OAQ61133.1"/>
    <property type="molecule type" value="Genomic_DNA"/>
</dbReference>
<dbReference type="InterPro" id="IPR017871">
    <property type="entry name" value="ABC_transporter-like_CS"/>
</dbReference>
<feature type="transmembrane region" description="Helical" evidence="10">
    <location>
        <begin position="974"/>
        <end position="994"/>
    </location>
</feature>
<keyword evidence="6 13" id="KW-0067">ATP-binding</keyword>
<feature type="domain" description="ABC transporter" evidence="11">
    <location>
        <begin position="402"/>
        <end position="646"/>
    </location>
</feature>
<dbReference type="Gene3D" id="3.40.50.300">
    <property type="entry name" value="P-loop containing nucleotide triphosphate hydrolases"/>
    <property type="match status" value="2"/>
</dbReference>
<dbReference type="GO" id="GO:0090374">
    <property type="term" value="P:oligopeptide export from mitochondrion"/>
    <property type="evidence" value="ECO:0007669"/>
    <property type="project" value="TreeGrafter"/>
</dbReference>
<dbReference type="InterPro" id="IPR011527">
    <property type="entry name" value="ABC1_TM_dom"/>
</dbReference>
<feature type="transmembrane region" description="Helical" evidence="10">
    <location>
        <begin position="755"/>
        <end position="781"/>
    </location>
</feature>
<feature type="transmembrane region" description="Helical" evidence="10">
    <location>
        <begin position="710"/>
        <end position="735"/>
    </location>
</feature>
<dbReference type="InterPro" id="IPR003593">
    <property type="entry name" value="AAA+_ATPase"/>
</dbReference>
<feature type="transmembrane region" description="Helical" evidence="10">
    <location>
        <begin position="335"/>
        <end position="355"/>
    </location>
</feature>
<accession>A0A179F7I8</accession>
<feature type="transmembrane region" description="Helical" evidence="10">
    <location>
        <begin position="123"/>
        <end position="144"/>
    </location>
</feature>
<gene>
    <name evidence="13" type="ORF">VFPPC_02143</name>
</gene>
<feature type="compositionally biased region" description="Basic and acidic residues" evidence="9">
    <location>
        <begin position="37"/>
        <end position="47"/>
    </location>
</feature>
<keyword evidence="3" id="KW-0813">Transport</keyword>
<name>A0A179F7I8_METCM</name>
<dbReference type="CDD" id="cd18577">
    <property type="entry name" value="ABC_6TM_Pgp_ABCB1_D1_like"/>
    <property type="match status" value="1"/>
</dbReference>
<dbReference type="GO" id="GO:0005524">
    <property type="term" value="F:ATP binding"/>
    <property type="evidence" value="ECO:0007669"/>
    <property type="project" value="UniProtKB-KW"/>
</dbReference>
<evidence type="ECO:0000256" key="3">
    <source>
        <dbReference type="ARBA" id="ARBA00022448"/>
    </source>
</evidence>
<evidence type="ECO:0000256" key="10">
    <source>
        <dbReference type="SAM" id="Phobius"/>
    </source>
</evidence>
<feature type="domain" description="ABC transporter" evidence="11">
    <location>
        <begin position="1037"/>
        <end position="1276"/>
    </location>
</feature>
<evidence type="ECO:0000259" key="12">
    <source>
        <dbReference type="PROSITE" id="PS50929"/>
    </source>
</evidence>
<dbReference type="SMART" id="SM00382">
    <property type="entry name" value="AAA"/>
    <property type="match status" value="2"/>
</dbReference>
<dbReference type="KEGG" id="pchm:VFPPC_02143"/>
<sequence>MKPQEAEDEKAGGGTVQGQQNDGPAAADSPTLGAAKTEGDDAKKDDAPKDGFGQLMQVLTFSSPADRAIQVVCLVAAICSGAALPLMALVLGRLTAGFTSFGAEGSDTPKDAFMTSVQTNALYFIYLFIGKFVLVYIWSFGFTFTANRTVQALRLTCLDKILNRSIAEHDGETPGSLSNAITTHCNSIQTALSDRIGIMIQSFAMLIASFAVAFSQSWQLTLVMFGLVLITIALIGGIVGSDQKIEAGLLKEYAECSAIAEDALGSIKTVVAFGAANKFLAKYQNILVRAEKQGKKRGPLVGLMFACQFFFMFVGWAIGFYLGAYLYVRGSISDAGRILAVFFAMLIGLGAMMALGPNMPSFIKAIAGAGIVFRLLGDDGAKRLDKASIKEEVEGPTCNGRIELRDVSFTYDSRPDRVALSNINLEFQRGTCTAVVGPSGAGKSTFIALLERWYQPTSGSILLDGNDVSELGVKWLRKQIALVQQEPQLFNASIFDNIAHGLVGTDHENAPAEEKKRLVEYACNQARVSEFVQKLPDGLDTNVGDRASLISGGQKQRIAIARALVGRRPVLLMDEATSALDGENSEVIEALLTASENRTTIFISHKIASAKRADRVVVMDKGTIAEIGTHSELMHAGGLYKRLHDAQVELETEEDTVDYIRRRPSTHTTGAAGDDAETAQPTEEQTELPELRKRSIFANLWTIFGEQKRFWHIFFIGAAAAVVTAQIFPVQAILLGRVLQTFQNPIDEVQSLANFWALMFFVVGLGALLAYAVLGFFMTLFGMHLTTFYRHEYFRAVLTQRMEFFDRIASGAIVSRLSTDPANLHELISVNIGLLISIFVSVISGSIIALAFSWKFALVAIFGAMPMAFFAGFIRMKLDTTLAEATIKVFEESARFASDALSVIRTVKAFTMEDTVRRSYENHLATSIGKLYKQTAVITLFFALSESLELLAAALAFWYGGKLLSDGETDTEKFFTVFIAVIVGGQAAGALFGFSSNIGKAKVSANNILGIRSGIATSGTQDQLSDGEDEKPSGAVIDFQNVSFSYPTRRDVQVLNNISLRIHSGQTVGIVGESGSGKSTLLALLERFYDVQSGRLQVFGKSISSYDVDQYRSRLAIVPQEPILYKGSVRENVVLGVDESKIEDEQVVQACNAANLTEFIASLPDGYNTDSGGTTGTAFSGGQKQRIAIARALVRNPEVLLLDEPTSALDAESEQMVRDTLHSIQGGRTMVIITHRLNIVRHADVIIVMAGGKIVEQGSHNELLGKRGHYFRMYHSSRGEEM</sequence>
<protein>
    <submittedName>
        <fullName evidence="13">Lipid A export ATP-binding/permease protein msbA</fullName>
    </submittedName>
</protein>
<dbReference type="InterPro" id="IPR027417">
    <property type="entry name" value="P-loop_NTPase"/>
</dbReference>
<feature type="domain" description="ABC transmembrane type-1" evidence="12">
    <location>
        <begin position="715"/>
        <end position="1000"/>
    </location>
</feature>
<feature type="transmembrane region" description="Helical" evidence="10">
    <location>
        <begin position="71"/>
        <end position="91"/>
    </location>
</feature>
<feature type="region of interest" description="Disordered" evidence="9">
    <location>
        <begin position="1"/>
        <end position="47"/>
    </location>
</feature>
<dbReference type="SUPFAM" id="SSF90123">
    <property type="entry name" value="ABC transporter transmembrane region"/>
    <property type="match status" value="2"/>
</dbReference>
<evidence type="ECO:0000256" key="8">
    <source>
        <dbReference type="ARBA" id="ARBA00023136"/>
    </source>
</evidence>
<evidence type="ECO:0000256" key="5">
    <source>
        <dbReference type="ARBA" id="ARBA00022741"/>
    </source>
</evidence>
<dbReference type="FunFam" id="3.40.50.300:FF:000967">
    <property type="entry name" value="ABC multidrug transporter mdr4"/>
    <property type="match status" value="2"/>
</dbReference>
<comment type="similarity">
    <text evidence="2">Belongs to the ABC transporter superfamily. ABCB family. Multidrug resistance exporter (TC 3.A.1.201) subfamily.</text>
</comment>
<dbReference type="InterPro" id="IPR036640">
    <property type="entry name" value="ABC1_TM_sf"/>
</dbReference>
<evidence type="ECO:0000313" key="14">
    <source>
        <dbReference type="Proteomes" id="UP000078397"/>
    </source>
</evidence>
<dbReference type="PROSITE" id="PS50893">
    <property type="entry name" value="ABC_TRANSPORTER_2"/>
    <property type="match status" value="2"/>
</dbReference>
<dbReference type="PANTHER" id="PTHR43394:SF18">
    <property type="entry name" value="ABC TRANSPORTER B FAMILY MEMBER 11-LIKE"/>
    <property type="match status" value="1"/>
</dbReference>
<evidence type="ECO:0000256" key="4">
    <source>
        <dbReference type="ARBA" id="ARBA00022692"/>
    </source>
</evidence>
<keyword evidence="8 10" id="KW-0472">Membrane</keyword>
<dbReference type="CDD" id="cd18578">
    <property type="entry name" value="ABC_6TM_Pgp_ABCB1_D2_like"/>
    <property type="match status" value="1"/>
</dbReference>
<dbReference type="InterPro" id="IPR039421">
    <property type="entry name" value="Type_1_exporter"/>
</dbReference>
<keyword evidence="14" id="KW-1185">Reference proteome</keyword>
<feature type="transmembrane region" description="Helical" evidence="10">
    <location>
        <begin position="196"/>
        <end position="214"/>
    </location>
</feature>
<keyword evidence="7 10" id="KW-1133">Transmembrane helix</keyword>
<keyword evidence="4 10" id="KW-0812">Transmembrane</keyword>
<dbReference type="InterPro" id="IPR003439">
    <property type="entry name" value="ABC_transporter-like_ATP-bd"/>
</dbReference>
<feature type="transmembrane region" description="Helical" evidence="10">
    <location>
        <begin position="827"/>
        <end position="850"/>
    </location>
</feature>
<dbReference type="Pfam" id="PF00005">
    <property type="entry name" value="ABC_tran"/>
    <property type="match status" value="2"/>
</dbReference>
<dbReference type="PANTHER" id="PTHR43394">
    <property type="entry name" value="ATP-DEPENDENT PERMEASE MDL1, MITOCHONDRIAL"/>
    <property type="match status" value="1"/>
</dbReference>
<feature type="transmembrane region" description="Helical" evidence="10">
    <location>
        <begin position="300"/>
        <end position="323"/>
    </location>
</feature>
<dbReference type="GeneID" id="28845836"/>
<evidence type="ECO:0000256" key="6">
    <source>
        <dbReference type="ARBA" id="ARBA00022840"/>
    </source>
</evidence>
<feature type="region of interest" description="Disordered" evidence="9">
    <location>
        <begin position="659"/>
        <end position="686"/>
    </location>
</feature>
<comment type="caution">
    <text evidence="13">The sequence shown here is derived from an EMBL/GenBank/DDBJ whole genome shotgun (WGS) entry which is preliminary data.</text>
</comment>
<evidence type="ECO:0000259" key="11">
    <source>
        <dbReference type="PROSITE" id="PS50893"/>
    </source>
</evidence>
<keyword evidence="5" id="KW-0547">Nucleotide-binding</keyword>
<dbReference type="Gene3D" id="1.20.1560.10">
    <property type="entry name" value="ABC transporter type 1, transmembrane domain"/>
    <property type="match status" value="1"/>
</dbReference>
<feature type="transmembrane region" description="Helical" evidence="10">
    <location>
        <begin position="856"/>
        <end position="874"/>
    </location>
</feature>
<dbReference type="STRING" id="1380566.A0A179F7I8"/>
<dbReference type="GO" id="GO:0005743">
    <property type="term" value="C:mitochondrial inner membrane"/>
    <property type="evidence" value="ECO:0007669"/>
    <property type="project" value="TreeGrafter"/>
</dbReference>
<dbReference type="Pfam" id="PF00664">
    <property type="entry name" value="ABC_membrane"/>
    <property type="match status" value="2"/>
</dbReference>
<evidence type="ECO:0000256" key="2">
    <source>
        <dbReference type="ARBA" id="ARBA00007577"/>
    </source>
</evidence>
<comment type="subcellular location">
    <subcellularLocation>
        <location evidence="1">Membrane</location>
        <topology evidence="1">Multi-pass membrane protein</topology>
    </subcellularLocation>
</comment>
<dbReference type="GO" id="GO:0015421">
    <property type="term" value="F:ABC-type oligopeptide transporter activity"/>
    <property type="evidence" value="ECO:0007669"/>
    <property type="project" value="TreeGrafter"/>
</dbReference>
<proteinExistence type="inferred from homology"/>
<feature type="transmembrane region" description="Helical" evidence="10">
    <location>
        <begin position="937"/>
        <end position="959"/>
    </location>
</feature>
<dbReference type="PROSITE" id="PS50929">
    <property type="entry name" value="ABC_TM1F"/>
    <property type="match status" value="2"/>
</dbReference>